<organism evidence="1 2">
    <name type="scientific">Hymenobacter metallilatus</name>
    <dbReference type="NCBI Taxonomy" id="2493666"/>
    <lineage>
        <taxon>Bacteria</taxon>
        <taxon>Pseudomonadati</taxon>
        <taxon>Bacteroidota</taxon>
        <taxon>Cytophagia</taxon>
        <taxon>Cytophagales</taxon>
        <taxon>Hymenobacteraceae</taxon>
        <taxon>Hymenobacter</taxon>
    </lineage>
</organism>
<dbReference type="RefSeq" id="WP_125432202.1">
    <property type="nucleotide sequence ID" value="NZ_RWIS01000010.1"/>
</dbReference>
<dbReference type="OrthoDB" id="8383224at2"/>
<evidence type="ECO:0000313" key="1">
    <source>
        <dbReference type="EMBL" id="RSK30230.1"/>
    </source>
</evidence>
<dbReference type="EMBL" id="RWIS01000010">
    <property type="protein sequence ID" value="RSK30230.1"/>
    <property type="molecule type" value="Genomic_DNA"/>
</dbReference>
<comment type="caution">
    <text evidence="1">The sequence shown here is derived from an EMBL/GenBank/DDBJ whole genome shotgun (WGS) entry which is preliminary data.</text>
</comment>
<name>A0A428JDM9_9BACT</name>
<sequence>MNREYRRILADESLHLMGILEGYCPVQAEGTVASHPFYFHARWHEWSFSVAETTGVSAVDMSSMLQAETFGFQVTEQQQKPMMRAGWSLIKRKESSNSVAGSIWS</sequence>
<proteinExistence type="predicted"/>
<gene>
    <name evidence="1" type="ORF">EI290_15385</name>
</gene>
<keyword evidence="2" id="KW-1185">Reference proteome</keyword>
<evidence type="ECO:0000313" key="2">
    <source>
        <dbReference type="Proteomes" id="UP000280066"/>
    </source>
</evidence>
<accession>A0A428JDM9</accession>
<reference evidence="1 2" key="1">
    <citation type="submission" date="2018-12" db="EMBL/GenBank/DDBJ databases">
        <authorList>
            <person name="Feng G."/>
            <person name="Zhu H."/>
        </authorList>
    </citation>
    <scope>NUCLEOTIDE SEQUENCE [LARGE SCALE GENOMIC DNA]</scope>
    <source>
        <strain evidence="1 2">9PBR-2</strain>
    </source>
</reference>
<dbReference type="AlphaFoldDB" id="A0A428JDM9"/>
<dbReference type="Proteomes" id="UP000280066">
    <property type="component" value="Unassembled WGS sequence"/>
</dbReference>
<protein>
    <submittedName>
        <fullName evidence="1">Uncharacterized protein</fullName>
    </submittedName>
</protein>